<reference evidence="3" key="1">
    <citation type="submission" date="2018-04" db="EMBL/GenBank/DDBJ databases">
        <authorList>
            <person name="Lucker S."/>
            <person name="Sakoula D."/>
        </authorList>
    </citation>
    <scope>NUCLEOTIDE SEQUENCE [LARGE SCALE GENOMIC DNA]</scope>
</reference>
<dbReference type="OrthoDB" id="9812487at2"/>
<accession>A0A330L3J9</accession>
<dbReference type="Proteomes" id="UP000248168">
    <property type="component" value="Unassembled WGS sequence"/>
</dbReference>
<dbReference type="AlphaFoldDB" id="A0A330L3J9"/>
<evidence type="ECO:0000313" key="3">
    <source>
        <dbReference type="Proteomes" id="UP000248168"/>
    </source>
</evidence>
<evidence type="ECO:0000256" key="1">
    <source>
        <dbReference type="SAM" id="MobiDB-lite"/>
    </source>
</evidence>
<feature type="region of interest" description="Disordered" evidence="1">
    <location>
        <begin position="48"/>
        <end position="88"/>
    </location>
</feature>
<feature type="compositionally biased region" description="Polar residues" evidence="1">
    <location>
        <begin position="48"/>
        <end position="62"/>
    </location>
</feature>
<dbReference type="RefSeq" id="WP_121988334.1">
    <property type="nucleotide sequence ID" value="NZ_OUNR01000001.1"/>
</dbReference>
<dbReference type="EMBL" id="OUNR01000001">
    <property type="protein sequence ID" value="SPP63867.1"/>
    <property type="molecule type" value="Genomic_DNA"/>
</dbReference>
<organism evidence="2 3">
    <name type="scientific">Nitrospira lenta</name>
    <dbReference type="NCBI Taxonomy" id="1436998"/>
    <lineage>
        <taxon>Bacteria</taxon>
        <taxon>Pseudomonadati</taxon>
        <taxon>Nitrospirota</taxon>
        <taxon>Nitrospiria</taxon>
        <taxon>Nitrospirales</taxon>
        <taxon>Nitrospiraceae</taxon>
        <taxon>Nitrospira</taxon>
    </lineage>
</organism>
<sequence>MTQTSYIFLAGVSVTVLTVVTACGVVGSPVAPENVGVNPTITRQKIQLQKSGTVQRADNTSGAAVPLEPVEPKGQDEELPPLRPVGTR</sequence>
<name>A0A330L3J9_9BACT</name>
<keyword evidence="3" id="KW-1185">Reference proteome</keyword>
<protein>
    <submittedName>
        <fullName evidence="2">Uncharacterized protein</fullName>
    </submittedName>
</protein>
<evidence type="ECO:0000313" key="2">
    <source>
        <dbReference type="EMBL" id="SPP63867.1"/>
    </source>
</evidence>
<proteinExistence type="predicted"/>
<dbReference type="InParanoid" id="A0A330L3J9"/>
<gene>
    <name evidence="2" type="ORF">NITLEN_10953</name>
</gene>